<dbReference type="SUPFAM" id="SSF55103">
    <property type="entry name" value="FAD-linked oxidases, C-terminal domain"/>
    <property type="match status" value="1"/>
</dbReference>
<evidence type="ECO:0000256" key="7">
    <source>
        <dbReference type="ARBA" id="ARBA00023002"/>
    </source>
</evidence>
<dbReference type="Gene3D" id="1.10.1060.10">
    <property type="entry name" value="Alpha-helical ferredoxin"/>
    <property type="match status" value="1"/>
</dbReference>
<evidence type="ECO:0000259" key="12">
    <source>
        <dbReference type="PROSITE" id="PS51387"/>
    </source>
</evidence>
<dbReference type="AlphaFoldDB" id="A0A381EID7"/>
<keyword evidence="5" id="KW-0274">FAD</keyword>
<dbReference type="InterPro" id="IPR016167">
    <property type="entry name" value="FAD-bd_PCMH_sub1"/>
</dbReference>
<dbReference type="PANTHER" id="PTHR11748">
    <property type="entry name" value="D-LACTATE DEHYDROGENASE"/>
    <property type="match status" value="1"/>
</dbReference>
<keyword evidence="6" id="KW-0809">Transit peptide</keyword>
<evidence type="ECO:0000256" key="6">
    <source>
        <dbReference type="ARBA" id="ARBA00022946"/>
    </source>
</evidence>
<evidence type="ECO:0000256" key="5">
    <source>
        <dbReference type="ARBA" id="ARBA00022827"/>
    </source>
</evidence>
<evidence type="ECO:0000313" key="14">
    <source>
        <dbReference type="Proteomes" id="UP000254161"/>
    </source>
</evidence>
<dbReference type="SUPFAM" id="SSF56176">
    <property type="entry name" value="FAD-binding/transporter-associated domain-like"/>
    <property type="match status" value="1"/>
</dbReference>
<accession>A0A381EID7</accession>
<evidence type="ECO:0000256" key="4">
    <source>
        <dbReference type="ARBA" id="ARBA00022723"/>
    </source>
</evidence>
<dbReference type="GO" id="GO:0071949">
    <property type="term" value="F:FAD binding"/>
    <property type="evidence" value="ECO:0007669"/>
    <property type="project" value="InterPro"/>
</dbReference>
<dbReference type="GO" id="GO:0051536">
    <property type="term" value="F:iron-sulfur cluster binding"/>
    <property type="evidence" value="ECO:0007669"/>
    <property type="project" value="UniProtKB-KW"/>
</dbReference>
<comment type="similarity">
    <text evidence="2">Belongs to the FAD-binding oxidoreductase/transferase type 4 family.</text>
</comment>
<dbReference type="InterPro" id="IPR017900">
    <property type="entry name" value="4Fe4S_Fe_S_CS"/>
</dbReference>
<dbReference type="Pfam" id="PF01565">
    <property type="entry name" value="FAD_binding_4"/>
    <property type="match status" value="1"/>
</dbReference>
<dbReference type="InterPro" id="IPR016171">
    <property type="entry name" value="Vanillyl_alc_oxidase_C-sub2"/>
</dbReference>
<evidence type="ECO:0000256" key="10">
    <source>
        <dbReference type="ARBA" id="ARBA00038897"/>
    </source>
</evidence>
<protein>
    <recommendedName>
        <fullName evidence="10">D-lactate dehydrogenase (cytochrome)</fullName>
        <ecNumber evidence="10">1.1.2.4</ecNumber>
    </recommendedName>
</protein>
<dbReference type="PROSITE" id="PS51387">
    <property type="entry name" value="FAD_PCMH"/>
    <property type="match status" value="1"/>
</dbReference>
<dbReference type="Gene3D" id="3.30.70.2740">
    <property type="match status" value="1"/>
</dbReference>
<dbReference type="InterPro" id="IPR009051">
    <property type="entry name" value="Helical_ferredxn"/>
</dbReference>
<dbReference type="InterPro" id="IPR036318">
    <property type="entry name" value="FAD-bd_PCMH-like_sf"/>
</dbReference>
<dbReference type="PANTHER" id="PTHR11748:SF111">
    <property type="entry name" value="D-LACTATE DEHYDROGENASE, MITOCHONDRIAL-RELATED"/>
    <property type="match status" value="1"/>
</dbReference>
<dbReference type="PROSITE" id="PS00198">
    <property type="entry name" value="4FE4S_FER_1"/>
    <property type="match status" value="1"/>
</dbReference>
<gene>
    <name evidence="13" type="ORF">NCTC12264_00985</name>
</gene>
<dbReference type="InterPro" id="IPR016169">
    <property type="entry name" value="FAD-bd_PCMH_sub2"/>
</dbReference>
<dbReference type="Proteomes" id="UP000254161">
    <property type="component" value="Unassembled WGS sequence"/>
</dbReference>
<dbReference type="EMBL" id="UFUZ01000001">
    <property type="protein sequence ID" value="SUX26756.1"/>
    <property type="molecule type" value="Genomic_DNA"/>
</dbReference>
<evidence type="ECO:0000259" key="11">
    <source>
        <dbReference type="PROSITE" id="PS51379"/>
    </source>
</evidence>
<evidence type="ECO:0000256" key="2">
    <source>
        <dbReference type="ARBA" id="ARBA00008000"/>
    </source>
</evidence>
<organism evidence="13 14">
    <name type="scientific">Campylobacter upsaliensis</name>
    <dbReference type="NCBI Taxonomy" id="28080"/>
    <lineage>
        <taxon>Bacteria</taxon>
        <taxon>Pseudomonadati</taxon>
        <taxon>Campylobacterota</taxon>
        <taxon>Epsilonproteobacteria</taxon>
        <taxon>Campylobacterales</taxon>
        <taxon>Campylobacteraceae</taxon>
        <taxon>Campylobacter</taxon>
    </lineage>
</organism>
<dbReference type="Gene3D" id="1.10.45.10">
    <property type="entry name" value="Vanillyl-alcohol Oxidase, Chain A, domain 4"/>
    <property type="match status" value="1"/>
</dbReference>
<dbReference type="Gene3D" id="3.30.43.10">
    <property type="entry name" value="Uridine Diphospho-n-acetylenolpyruvylglucosamine Reductase, domain 2"/>
    <property type="match status" value="1"/>
</dbReference>
<evidence type="ECO:0000256" key="8">
    <source>
        <dbReference type="ARBA" id="ARBA00023004"/>
    </source>
</evidence>
<keyword evidence="3" id="KW-0285">Flavoprotein</keyword>
<feature type="domain" description="4Fe-4S ferredoxin-type" evidence="11">
    <location>
        <begin position="521"/>
        <end position="552"/>
    </location>
</feature>
<comment type="cofactor">
    <cofactor evidence="1">
        <name>FAD</name>
        <dbReference type="ChEBI" id="CHEBI:57692"/>
    </cofactor>
</comment>
<sequence>MLKLFKKRCQEFLQDRLYDSYLYRFAYGLDASCYRYIPKLVLKPKNEEEVQKIIVLSDKLNIPLTFKGSGTSLCGQALSDSVLVLCVDNFKEIKANEHSIWCECGVIGSDANEALKPFGKKIGPDPATINNASIGGIFSNNSSGMCCGVKQNSYQTIKSVRIILNDGFILDTSKEESLRKFQSSHKSLANGLLALREELMQDSFLLKEIKRKFAIKNTTGYGLNSLCDFSDLRDILNHIFIGAEGTLGFVSKVEYETCEDYAFKATGLLFYENLNLASKAVKILSCYEDKVFAAELMDWACLDLTKGLCDMPSSLKSPNCALLIELQSDNEQELLNNIVFIKNALKDAPCLFEPKFSFDSTIQAKWWKIRKGLLPISASKRPKGSVIITEDVCFEMDYFAKGIENISTLFTKHGFEGIIFGHALSGNVHFIITPLLDDKRQRLSFEKFMQDLVDLVISLKGSIKAEHGTGRMMAAFVEQEWGEKAYKFHRKIKALFDPKGLINPGVIINDDKEIHSKNFKPSHQIEDYLEACMECGFCEKYCPSKNLTLTPRQRIAVHREIKRLKALKQKSEKEEFELSELLKDYEYGVVKTCASCSMCASFCPLEIDSAKIATAYNNQNAKGLFIANYLAKNLDKSVKMAKFGLNLAQFGQKTLGKQTLKKLSLGLNQKFHTPIVPIFMPNANHHALNSSPKSEKSVIYLSSCLNRAFAPSSLAKDKRALQEVFESLCKKTDISVLYPENITRFCCGKAFKNYTLKTPELNPLKSFKDELLTLSENGKIPLVCDHSACSAELVSKLDKRLKIYDMSEFIEKEMLHQLNIKPLEEDLGLYVVCSAKKCGFDGSLRKLARVCTKGKIYEHSQTHCCGFAGDKGFIKPELNANALKDLKNYFANLKITRFYSSSSTCEIGLSDTTRHSWQHLIYLLDELSD</sequence>
<name>A0A381EID7_CAMUP</name>
<dbReference type="SUPFAM" id="SSF46548">
    <property type="entry name" value="alpha-helical ferredoxin"/>
    <property type="match status" value="1"/>
</dbReference>
<dbReference type="PROSITE" id="PS51379">
    <property type="entry name" value="4FE4S_FER_2"/>
    <property type="match status" value="1"/>
</dbReference>
<evidence type="ECO:0000313" key="13">
    <source>
        <dbReference type="EMBL" id="SUX26756.1"/>
    </source>
</evidence>
<dbReference type="InterPro" id="IPR006094">
    <property type="entry name" value="Oxid_FAD_bind_N"/>
</dbReference>
<dbReference type="InterPro" id="IPR016166">
    <property type="entry name" value="FAD-bd_PCMH"/>
</dbReference>
<proteinExistence type="inferred from homology"/>
<dbReference type="GO" id="GO:0008720">
    <property type="term" value="F:D-lactate dehydrogenase (NAD+) activity"/>
    <property type="evidence" value="ECO:0007669"/>
    <property type="project" value="TreeGrafter"/>
</dbReference>
<evidence type="ECO:0000256" key="3">
    <source>
        <dbReference type="ARBA" id="ARBA00022630"/>
    </source>
</evidence>
<dbReference type="EC" id="1.1.2.4" evidence="10"/>
<reference evidence="13 14" key="1">
    <citation type="submission" date="2018-06" db="EMBL/GenBank/DDBJ databases">
        <authorList>
            <consortium name="Pathogen Informatics"/>
            <person name="Doyle S."/>
        </authorList>
    </citation>
    <scope>NUCLEOTIDE SEQUENCE [LARGE SCALE GENOMIC DNA]</scope>
    <source>
        <strain evidence="13 14">NCTC12264</strain>
    </source>
</reference>
<dbReference type="GO" id="GO:1903457">
    <property type="term" value="P:lactate catabolic process"/>
    <property type="evidence" value="ECO:0007669"/>
    <property type="project" value="TreeGrafter"/>
</dbReference>
<dbReference type="RefSeq" id="WP_115630007.1">
    <property type="nucleotide sequence ID" value="NZ_UFUZ01000001.1"/>
</dbReference>
<dbReference type="GO" id="GO:0004458">
    <property type="term" value="F:D-lactate dehydrogenase (cytochrome) activity"/>
    <property type="evidence" value="ECO:0007669"/>
    <property type="project" value="UniProtKB-EC"/>
</dbReference>
<dbReference type="InterPro" id="IPR016164">
    <property type="entry name" value="FAD-linked_Oxase-like_C"/>
</dbReference>
<dbReference type="GO" id="GO:0046872">
    <property type="term" value="F:metal ion binding"/>
    <property type="evidence" value="ECO:0007669"/>
    <property type="project" value="UniProtKB-KW"/>
</dbReference>
<keyword evidence="8" id="KW-0408">Iron</keyword>
<keyword evidence="7" id="KW-0560">Oxidoreductase</keyword>
<dbReference type="InterPro" id="IPR004113">
    <property type="entry name" value="FAD-bd_oxidored_4_C"/>
</dbReference>
<keyword evidence="4" id="KW-0479">Metal-binding</keyword>
<evidence type="ECO:0000256" key="9">
    <source>
        <dbReference type="ARBA" id="ARBA00023014"/>
    </source>
</evidence>
<keyword evidence="9" id="KW-0411">Iron-sulfur</keyword>
<dbReference type="Pfam" id="PF13183">
    <property type="entry name" value="Fer4_8"/>
    <property type="match status" value="1"/>
</dbReference>
<dbReference type="InterPro" id="IPR017896">
    <property type="entry name" value="4Fe4S_Fe-S-bd"/>
</dbReference>
<dbReference type="Gene3D" id="3.30.465.10">
    <property type="match status" value="1"/>
</dbReference>
<feature type="domain" description="FAD-binding PCMH-type" evidence="12">
    <location>
        <begin position="34"/>
        <end position="260"/>
    </location>
</feature>
<dbReference type="Pfam" id="PF02913">
    <property type="entry name" value="FAD-oxidase_C"/>
    <property type="match status" value="1"/>
</dbReference>
<evidence type="ECO:0000256" key="1">
    <source>
        <dbReference type="ARBA" id="ARBA00001974"/>
    </source>
</evidence>